<comment type="similarity">
    <text evidence="1">Belongs to the heat shock protein 90 family.</text>
</comment>
<dbReference type="Pfam" id="PF13589">
    <property type="entry name" value="HATPase_c_3"/>
    <property type="match status" value="1"/>
</dbReference>
<organism evidence="5 6">
    <name type="scientific">Cymbomonas tetramitiformis</name>
    <dbReference type="NCBI Taxonomy" id="36881"/>
    <lineage>
        <taxon>Eukaryota</taxon>
        <taxon>Viridiplantae</taxon>
        <taxon>Chlorophyta</taxon>
        <taxon>Pyramimonadophyceae</taxon>
        <taxon>Pyramimonadales</taxon>
        <taxon>Pyramimonadaceae</taxon>
        <taxon>Cymbomonas</taxon>
    </lineage>
</organism>
<name>A0AAE0CHJ5_9CHLO</name>
<evidence type="ECO:0000313" key="6">
    <source>
        <dbReference type="Proteomes" id="UP001190700"/>
    </source>
</evidence>
<keyword evidence="2" id="KW-0547">Nucleotide-binding</keyword>
<evidence type="ECO:0000256" key="1">
    <source>
        <dbReference type="ARBA" id="ARBA00008239"/>
    </source>
</evidence>
<keyword evidence="6" id="KW-1185">Reference proteome</keyword>
<dbReference type="EMBL" id="LGRX02023558">
    <property type="protein sequence ID" value="KAK3254464.1"/>
    <property type="molecule type" value="Genomic_DNA"/>
</dbReference>
<keyword evidence="4" id="KW-0143">Chaperone</keyword>
<evidence type="ECO:0000256" key="2">
    <source>
        <dbReference type="ARBA" id="ARBA00022741"/>
    </source>
</evidence>
<evidence type="ECO:0000256" key="4">
    <source>
        <dbReference type="ARBA" id="ARBA00023186"/>
    </source>
</evidence>
<evidence type="ECO:0000313" key="5">
    <source>
        <dbReference type="EMBL" id="KAK3254464.1"/>
    </source>
</evidence>
<reference evidence="5 6" key="1">
    <citation type="journal article" date="2015" name="Genome Biol. Evol.">
        <title>Comparative Genomics of a Bacterivorous Green Alga Reveals Evolutionary Causalities and Consequences of Phago-Mixotrophic Mode of Nutrition.</title>
        <authorList>
            <person name="Burns J.A."/>
            <person name="Paasch A."/>
            <person name="Narechania A."/>
            <person name="Kim E."/>
        </authorList>
    </citation>
    <scope>NUCLEOTIDE SEQUENCE [LARGE SCALE GENOMIC DNA]</scope>
    <source>
        <strain evidence="5 6">PLY_AMNH</strain>
    </source>
</reference>
<dbReference type="PANTHER" id="PTHR11528">
    <property type="entry name" value="HEAT SHOCK PROTEIN 90 FAMILY MEMBER"/>
    <property type="match status" value="1"/>
</dbReference>
<dbReference type="GO" id="GO:0140662">
    <property type="term" value="F:ATP-dependent protein folding chaperone"/>
    <property type="evidence" value="ECO:0007669"/>
    <property type="project" value="InterPro"/>
</dbReference>
<comment type="caution">
    <text evidence="5">The sequence shown here is derived from an EMBL/GenBank/DDBJ whole genome shotgun (WGS) entry which is preliminary data.</text>
</comment>
<dbReference type="Gene3D" id="3.30.565.10">
    <property type="entry name" value="Histidine kinase-like ATPase, C-terminal domain"/>
    <property type="match status" value="1"/>
</dbReference>
<dbReference type="Proteomes" id="UP001190700">
    <property type="component" value="Unassembled WGS sequence"/>
</dbReference>
<dbReference type="CDD" id="cd16927">
    <property type="entry name" value="HATPase_Hsp90-like"/>
    <property type="match status" value="1"/>
</dbReference>
<dbReference type="InterPro" id="IPR020575">
    <property type="entry name" value="Hsp90_N"/>
</dbReference>
<evidence type="ECO:0000256" key="3">
    <source>
        <dbReference type="ARBA" id="ARBA00022840"/>
    </source>
</evidence>
<dbReference type="AlphaFoldDB" id="A0AAE0CHJ5"/>
<dbReference type="InterPro" id="IPR036890">
    <property type="entry name" value="HATPase_C_sf"/>
</dbReference>
<accession>A0AAE0CHJ5</accession>
<proteinExistence type="inferred from homology"/>
<protein>
    <submittedName>
        <fullName evidence="5">Uncharacterized protein</fullName>
    </submittedName>
</protein>
<dbReference type="GO" id="GO:0016887">
    <property type="term" value="F:ATP hydrolysis activity"/>
    <property type="evidence" value="ECO:0007669"/>
    <property type="project" value="InterPro"/>
</dbReference>
<dbReference type="GO" id="GO:0005524">
    <property type="term" value="F:ATP binding"/>
    <property type="evidence" value="ECO:0007669"/>
    <property type="project" value="UniProtKB-KW"/>
</dbReference>
<dbReference type="PRINTS" id="PR00775">
    <property type="entry name" value="HEATSHOCK90"/>
</dbReference>
<dbReference type="SUPFAM" id="SSF55874">
    <property type="entry name" value="ATPase domain of HSP90 chaperone/DNA topoisomerase II/histidine kinase"/>
    <property type="match status" value="1"/>
</dbReference>
<sequence length="247" mass="26686">MAIANHIRAFARVGCLRASLPRSRSPLLSQLVNLSAVNETSGCSRGWFQLRSFSASATESQFPSEKYEFQTETRRVLDIVTNSLYTDKEVFIRELISNASDALEKGRHLALTAEGIDSGIPLEISLTVDKEAGTLTISDSGVGMDQEELMSNLGTIARSGTKAFVQSLQETDAAPADAKANMIGKFGVGFYSSFMVANKVEVHTKSIKPDSTGWCWESEGDGSFTIAADPLAGIGTRIVLHLKVSSW</sequence>
<gene>
    <name evidence="5" type="ORF">CYMTET_36320</name>
</gene>
<dbReference type="InterPro" id="IPR001404">
    <property type="entry name" value="Hsp90_fam"/>
</dbReference>
<dbReference type="GO" id="GO:0051082">
    <property type="term" value="F:unfolded protein binding"/>
    <property type="evidence" value="ECO:0007669"/>
    <property type="project" value="InterPro"/>
</dbReference>
<keyword evidence="3" id="KW-0067">ATP-binding</keyword>